<feature type="transmembrane region" description="Helical" evidence="7">
    <location>
        <begin position="116"/>
        <end position="140"/>
    </location>
</feature>
<evidence type="ECO:0000256" key="5">
    <source>
        <dbReference type="ARBA" id="ARBA00023136"/>
    </source>
</evidence>
<dbReference type="GO" id="GO:0016746">
    <property type="term" value="F:acyltransferase activity"/>
    <property type="evidence" value="ECO:0007669"/>
    <property type="project" value="UniProtKB-KW"/>
</dbReference>
<evidence type="ECO:0000256" key="4">
    <source>
        <dbReference type="ARBA" id="ARBA00023098"/>
    </source>
</evidence>
<gene>
    <name evidence="8" type="ORF">POVWA1_047340</name>
    <name evidence="9" type="ORF">POVWA2_046270</name>
</gene>
<reference evidence="9" key="2">
    <citation type="submission" date="2016-05" db="EMBL/GenBank/DDBJ databases">
        <authorList>
            <person name="Lavstsen T."/>
            <person name="Jespersen J.S."/>
        </authorList>
    </citation>
    <scope>NUCLEOTIDE SEQUENCE [LARGE SCALE GENOMIC DNA]</scope>
</reference>
<evidence type="ECO:0000313" key="11">
    <source>
        <dbReference type="Proteomes" id="UP000078555"/>
    </source>
</evidence>
<keyword evidence="11" id="KW-1185">Reference proteome</keyword>
<reference evidence="10 11" key="1">
    <citation type="submission" date="2016-05" db="EMBL/GenBank/DDBJ databases">
        <authorList>
            <person name="Naeem Raeece"/>
        </authorList>
    </citation>
    <scope>NUCLEOTIDE SEQUENCE [LARGE SCALE GENOMIC DNA]</scope>
</reference>
<dbReference type="AlphaFoldDB" id="A0A1A8ZIF9"/>
<evidence type="ECO:0000256" key="7">
    <source>
        <dbReference type="SAM" id="Phobius"/>
    </source>
</evidence>
<keyword evidence="5 7" id="KW-0472">Membrane</keyword>
<keyword evidence="4" id="KW-0443">Lipid metabolism</keyword>
<dbReference type="PANTHER" id="PTHR23063:SF61">
    <property type="entry name" value="CHROMOSOME UNDETERMINED SCAFFOLD_7, WHOLE GENOME SHOTGUN SEQUENCE"/>
    <property type="match status" value="1"/>
</dbReference>
<keyword evidence="2 7" id="KW-0812">Transmembrane</keyword>
<keyword evidence="1" id="KW-0808">Transferase</keyword>
<evidence type="ECO:0000256" key="1">
    <source>
        <dbReference type="ARBA" id="ARBA00022679"/>
    </source>
</evidence>
<evidence type="ECO:0000313" key="10">
    <source>
        <dbReference type="Proteomes" id="UP000078550"/>
    </source>
</evidence>
<dbReference type="Proteomes" id="UP000078550">
    <property type="component" value="Unassembled WGS sequence"/>
</dbReference>
<proteinExistence type="predicted"/>
<keyword evidence="3 7" id="KW-1133">Transmembrane helix</keyword>
<evidence type="ECO:0000313" key="8">
    <source>
        <dbReference type="EMBL" id="SBT43141.1"/>
    </source>
</evidence>
<keyword evidence="6" id="KW-0012">Acyltransferase</keyword>
<dbReference type="PANTHER" id="PTHR23063">
    <property type="entry name" value="PHOSPHOLIPID ACYLTRANSFERASE"/>
    <property type="match status" value="1"/>
</dbReference>
<dbReference type="Proteomes" id="UP000078555">
    <property type="component" value="Unassembled WGS sequence"/>
</dbReference>
<evidence type="ECO:0008006" key="12">
    <source>
        <dbReference type="Google" id="ProtNLM"/>
    </source>
</evidence>
<feature type="transmembrane region" description="Helical" evidence="7">
    <location>
        <begin position="73"/>
        <end position="95"/>
    </location>
</feature>
<dbReference type="EMBL" id="FLRE01000168">
    <property type="protein sequence ID" value="SBT43630.1"/>
    <property type="molecule type" value="Genomic_DNA"/>
</dbReference>
<accession>A0A1A8ZIF9</accession>
<evidence type="ECO:0000256" key="3">
    <source>
        <dbReference type="ARBA" id="ARBA00022989"/>
    </source>
</evidence>
<protein>
    <recommendedName>
        <fullName evidence="12">Phospholipid/glycerol acyltransferase domain-containing protein</fullName>
    </recommendedName>
</protein>
<organism evidence="9 10">
    <name type="scientific">Plasmodium ovale wallikeri</name>
    <dbReference type="NCBI Taxonomy" id="864142"/>
    <lineage>
        <taxon>Eukaryota</taxon>
        <taxon>Sar</taxon>
        <taxon>Alveolata</taxon>
        <taxon>Apicomplexa</taxon>
        <taxon>Aconoidasida</taxon>
        <taxon>Haemosporida</taxon>
        <taxon>Plasmodiidae</taxon>
        <taxon>Plasmodium</taxon>
        <taxon>Plasmodium (Plasmodium)</taxon>
    </lineage>
</organism>
<evidence type="ECO:0000256" key="6">
    <source>
        <dbReference type="ARBA" id="ARBA00023315"/>
    </source>
</evidence>
<dbReference type="GO" id="GO:0006629">
    <property type="term" value="P:lipid metabolic process"/>
    <property type="evidence" value="ECO:0007669"/>
    <property type="project" value="UniProtKB-KW"/>
</dbReference>
<dbReference type="EMBL" id="FLRD01000127">
    <property type="protein sequence ID" value="SBT43141.1"/>
    <property type="molecule type" value="Genomic_DNA"/>
</dbReference>
<name>A0A1A8ZIF9_PLAOA</name>
<feature type="transmembrane region" description="Helical" evidence="7">
    <location>
        <begin position="35"/>
        <end position="61"/>
    </location>
</feature>
<evidence type="ECO:0000313" key="9">
    <source>
        <dbReference type="EMBL" id="SBT43630.1"/>
    </source>
</evidence>
<evidence type="ECO:0000256" key="2">
    <source>
        <dbReference type="ARBA" id="ARBA00022692"/>
    </source>
</evidence>
<sequence>MEKYREFADESTGINPFLPVWVNRKPSIHEKLLKLLLLPLVICRMCFIGLTLIFMFFLNGILKMMIFSCIKDFLYQIVQTIYCRLLLFYLGFLYLDEQYANYKRVKIKCKKKKIPFIYEDYGHIYFSNFTSFVDVLYLSFRLNPLFMVVNKNGTLSPIFFFDLIKLSLQFSIPEKNGLFKNIQQVYNYAKNKKIRTIVIFPEAMKSNGSCILLWKNEMFLNSEYILRNKCNIITFIYEINFFSVKLNQFYTCPHTVLHPFIHITLLCFNIYNKIRIVWLSEIDISESLKDIKFSNNDEFVHYLRNLMGLMKPIGGTLVNVRGDMLEKFVKYWNSTRKRIYL</sequence>